<reference evidence="2" key="1">
    <citation type="journal article" date="2021" name="PeerJ">
        <title>Extensive microbial diversity within the chicken gut microbiome revealed by metagenomics and culture.</title>
        <authorList>
            <person name="Gilroy R."/>
            <person name="Ravi A."/>
            <person name="Getino M."/>
            <person name="Pursley I."/>
            <person name="Horton D.L."/>
            <person name="Alikhan N.F."/>
            <person name="Baker D."/>
            <person name="Gharbi K."/>
            <person name="Hall N."/>
            <person name="Watson M."/>
            <person name="Adriaenssens E.M."/>
            <person name="Foster-Nyarko E."/>
            <person name="Jarju S."/>
            <person name="Secka A."/>
            <person name="Antonio M."/>
            <person name="Oren A."/>
            <person name="Chaudhuri R.R."/>
            <person name="La Ragione R."/>
            <person name="Hildebrand F."/>
            <person name="Pallen M.J."/>
        </authorList>
    </citation>
    <scope>NUCLEOTIDE SEQUENCE</scope>
    <source>
        <strain evidence="2">14324</strain>
    </source>
</reference>
<dbReference type="InterPro" id="IPR013597">
    <property type="entry name" value="Mat_intron_G2"/>
</dbReference>
<gene>
    <name evidence="2" type="ORF">IAA21_09055</name>
</gene>
<organism evidence="2 3">
    <name type="scientific">Candidatus Blautia faecigallinarum</name>
    <dbReference type="NCBI Taxonomy" id="2838488"/>
    <lineage>
        <taxon>Bacteria</taxon>
        <taxon>Bacillati</taxon>
        <taxon>Bacillota</taxon>
        <taxon>Clostridia</taxon>
        <taxon>Lachnospirales</taxon>
        <taxon>Lachnospiraceae</taxon>
        <taxon>Blautia</taxon>
    </lineage>
</organism>
<evidence type="ECO:0000313" key="3">
    <source>
        <dbReference type="Proteomes" id="UP000824041"/>
    </source>
</evidence>
<dbReference type="EMBL" id="DXBU01000126">
    <property type="protein sequence ID" value="HIZ22926.1"/>
    <property type="molecule type" value="Genomic_DNA"/>
</dbReference>
<feature type="domain" description="Group II intron maturase-specific" evidence="1">
    <location>
        <begin position="17"/>
        <end position="87"/>
    </location>
</feature>
<evidence type="ECO:0000313" key="2">
    <source>
        <dbReference type="EMBL" id="HIZ22926.1"/>
    </source>
</evidence>
<accession>A0A9D2DT88</accession>
<dbReference type="AlphaFoldDB" id="A0A9D2DT88"/>
<reference evidence="2" key="2">
    <citation type="submission" date="2021-04" db="EMBL/GenBank/DDBJ databases">
        <authorList>
            <person name="Gilroy R."/>
        </authorList>
    </citation>
    <scope>NUCLEOTIDE SEQUENCE</scope>
    <source>
        <strain evidence="2">14324</strain>
    </source>
</reference>
<dbReference type="Pfam" id="PF08388">
    <property type="entry name" value="GIIM"/>
    <property type="match status" value="1"/>
</dbReference>
<proteinExistence type="predicted"/>
<sequence>MDGKKQFFRCRVKTSKKKFRSKIRAMKEWIKTHRTMPLEQIFKTVNAKLRGHYQYYGVTDNTREVKNFLMQTKWLLFKWLNRRSQRRSYTLDTFFNGLLRTFPLLEPGIKVSLFYR</sequence>
<protein>
    <submittedName>
        <fullName evidence="2">Maturase</fullName>
    </submittedName>
</protein>
<name>A0A9D2DT88_9FIRM</name>
<dbReference type="Proteomes" id="UP000824041">
    <property type="component" value="Unassembled WGS sequence"/>
</dbReference>
<comment type="caution">
    <text evidence="2">The sequence shown here is derived from an EMBL/GenBank/DDBJ whole genome shotgun (WGS) entry which is preliminary data.</text>
</comment>
<evidence type="ECO:0000259" key="1">
    <source>
        <dbReference type="Pfam" id="PF08388"/>
    </source>
</evidence>